<name>A0A9N9LG89_9HELO</name>
<sequence>MPPPKVKPKGKGDPAANRKKLKASDLPLSSSVRAEVDGLAHRYKKKGGYDQLRQEIWKEMEKDGFESTFKGKLIGVADAEIDKNPHQLLKLDRSKATLLLEGAVERTDLYQGAEALIDEYLDKHMKEIEVGIRALRAQDIGEEAAEEERIRGMKTDAQYEAEAAERRKAREQVRIDRNRKADEEEEERRNAARERRQEQDKRDEARRQEREARRRAEREREEEKESAMRERERERDRERERERERDRIRDRDRDMGRDRHRDRDHDRYRDDRYRRRDDVSPRRPSTRDSKTPAPSKPELTKEEIERLEREAEKEALDDLLKEGKKVAQRSSRHQLEVEIDKTLAPPPRKTMPASAIAPLSRDSSSKTPDAKKIPTAPKAARVDADGFKTPLPKTTEEPKLESRERRIARKSRSRSRDRASSRRSRSRSRRRYDRSRDRDSVRSSRRDSRDRDRDSVRLRHDSRDRDDRSRRHDSRDRDRRTRDDRDSRRERSISRPRADRRRTNRSRSRSRHRRVEREHDIYTSPRISREEQEAAKVQGIKEREAEAKAWEKARTEAEAAGKTLLYTDWEREKSRPKAPTKDGIPTGPAKDAERALLNSSRSHDDRPPLDDRSTRDDRRSRTERSRSRPDTARRGSRIERSRSPPGIDRYIPGASGRRSSTTQRDRSRDRDRRTRDDREDKAEIVTVKERGVARVESMTEEMLDVTEAAAETVSVIGEVQEVELEAVRETAREAVAVAAGEIQGDGRRSDSVCT</sequence>
<feature type="region of interest" description="Disordered" evidence="1">
    <location>
        <begin position="1"/>
        <end position="28"/>
    </location>
</feature>
<feature type="compositionally biased region" description="Basic and acidic residues" evidence="1">
    <location>
        <begin position="434"/>
        <end position="497"/>
    </location>
</feature>
<feature type="compositionally biased region" description="Basic and acidic residues" evidence="1">
    <location>
        <begin position="601"/>
        <end position="642"/>
    </location>
</feature>
<accession>A0A9N9LG89</accession>
<dbReference type="AlphaFoldDB" id="A0A9N9LG89"/>
<gene>
    <name evidence="3" type="ORF">HYALB_00004901</name>
</gene>
<feature type="compositionally biased region" description="Basic and acidic residues" evidence="1">
    <location>
        <begin position="298"/>
        <end position="325"/>
    </location>
</feature>
<evidence type="ECO:0000259" key="2">
    <source>
        <dbReference type="Pfam" id="PF05205"/>
    </source>
</evidence>
<dbReference type="EMBL" id="CAJVRM010000033">
    <property type="protein sequence ID" value="CAG8972037.1"/>
    <property type="molecule type" value="Genomic_DNA"/>
</dbReference>
<feature type="compositionally biased region" description="Basic residues" evidence="1">
    <location>
        <begin position="498"/>
        <end position="514"/>
    </location>
</feature>
<proteinExistence type="predicted"/>
<feature type="compositionally biased region" description="Basic and acidic residues" evidence="1">
    <location>
        <begin position="394"/>
        <end position="405"/>
    </location>
</feature>
<dbReference type="PANTHER" id="PTHR28034">
    <property type="entry name" value="SET1 COMPLEX COMPONENT SHG1"/>
    <property type="match status" value="1"/>
</dbReference>
<reference evidence="3" key="1">
    <citation type="submission" date="2021-07" db="EMBL/GenBank/DDBJ databases">
        <authorList>
            <person name="Durling M."/>
        </authorList>
    </citation>
    <scope>NUCLEOTIDE SEQUENCE</scope>
</reference>
<dbReference type="Proteomes" id="UP000701801">
    <property type="component" value="Unassembled WGS sequence"/>
</dbReference>
<evidence type="ECO:0000313" key="4">
    <source>
        <dbReference type="Proteomes" id="UP000701801"/>
    </source>
</evidence>
<dbReference type="InterPro" id="IPR055264">
    <property type="entry name" value="BOD1/SHG1_dom"/>
</dbReference>
<feature type="region of interest" description="Disordered" evidence="1">
    <location>
        <begin position="161"/>
        <end position="683"/>
    </location>
</feature>
<comment type="caution">
    <text evidence="3">The sequence shown here is derived from an EMBL/GenBank/DDBJ whole genome shotgun (WGS) entry which is preliminary data.</text>
</comment>
<feature type="domain" description="BOD1/SHG1" evidence="2">
    <location>
        <begin position="39"/>
        <end position="141"/>
    </location>
</feature>
<feature type="compositionally biased region" description="Basic and acidic residues" evidence="1">
    <location>
        <begin position="163"/>
        <end position="290"/>
    </location>
</feature>
<organism evidence="3 4">
    <name type="scientific">Hymenoscyphus albidus</name>
    <dbReference type="NCBI Taxonomy" id="595503"/>
    <lineage>
        <taxon>Eukaryota</taxon>
        <taxon>Fungi</taxon>
        <taxon>Dikarya</taxon>
        <taxon>Ascomycota</taxon>
        <taxon>Pezizomycotina</taxon>
        <taxon>Leotiomycetes</taxon>
        <taxon>Helotiales</taxon>
        <taxon>Helotiaceae</taxon>
        <taxon>Hymenoscyphus</taxon>
    </lineage>
</organism>
<feature type="compositionally biased region" description="Basic and acidic residues" evidence="1">
    <location>
        <begin position="663"/>
        <end position="683"/>
    </location>
</feature>
<feature type="compositionally biased region" description="Basic residues" evidence="1">
    <location>
        <begin position="421"/>
        <end position="433"/>
    </location>
</feature>
<protein>
    <recommendedName>
        <fullName evidence="2">BOD1/SHG1 domain-containing protein</fullName>
    </recommendedName>
</protein>
<dbReference type="PANTHER" id="PTHR28034:SF1">
    <property type="entry name" value="NUCLEOMORPHIN"/>
    <property type="match status" value="1"/>
</dbReference>
<dbReference type="OrthoDB" id="5579731at2759"/>
<dbReference type="Pfam" id="PF05205">
    <property type="entry name" value="COMPASS-Shg1"/>
    <property type="match status" value="1"/>
</dbReference>
<evidence type="ECO:0000313" key="3">
    <source>
        <dbReference type="EMBL" id="CAG8972037.1"/>
    </source>
</evidence>
<feature type="compositionally biased region" description="Basic and acidic residues" evidence="1">
    <location>
        <begin position="515"/>
        <end position="559"/>
    </location>
</feature>
<keyword evidence="4" id="KW-1185">Reference proteome</keyword>
<evidence type="ECO:0000256" key="1">
    <source>
        <dbReference type="SAM" id="MobiDB-lite"/>
    </source>
</evidence>